<feature type="compositionally biased region" description="Low complexity" evidence="1">
    <location>
        <begin position="184"/>
        <end position="195"/>
    </location>
</feature>
<comment type="caution">
    <text evidence="2">The sequence shown here is derived from an EMBL/GenBank/DDBJ whole genome shotgun (WGS) entry which is preliminary data.</text>
</comment>
<feature type="compositionally biased region" description="Acidic residues" evidence="1">
    <location>
        <begin position="114"/>
        <end position="125"/>
    </location>
</feature>
<accession>A0ABU6RWS4</accession>
<evidence type="ECO:0000256" key="1">
    <source>
        <dbReference type="SAM" id="MobiDB-lite"/>
    </source>
</evidence>
<feature type="region of interest" description="Disordered" evidence="1">
    <location>
        <begin position="98"/>
        <end position="157"/>
    </location>
</feature>
<gene>
    <name evidence="2" type="ORF">PIB30_098174</name>
</gene>
<keyword evidence="3" id="KW-1185">Reference proteome</keyword>
<dbReference type="EMBL" id="JASCZI010032691">
    <property type="protein sequence ID" value="MED6128462.1"/>
    <property type="molecule type" value="Genomic_DNA"/>
</dbReference>
<dbReference type="Proteomes" id="UP001341840">
    <property type="component" value="Unassembled WGS sequence"/>
</dbReference>
<protein>
    <submittedName>
        <fullName evidence="2">Uncharacterized protein</fullName>
    </submittedName>
</protein>
<feature type="compositionally biased region" description="Basic and acidic residues" evidence="1">
    <location>
        <begin position="103"/>
        <end position="113"/>
    </location>
</feature>
<feature type="compositionally biased region" description="Acidic residues" evidence="1">
    <location>
        <begin position="133"/>
        <end position="151"/>
    </location>
</feature>
<sequence>MFVLTSFASFNAYPQLQSLPKLAALRSQPVANCQPETPVTPTINAPTLTLLPKKRPIQKVAGEGTSKAAARSFRRRSQRIVAIGRTFFQLSEKQEVIAVSSDSDPKPEMVKEVEEVEEDPEEDPVEAPQGIGIEEEDEEDPEEDPIEENVAEDGVRKEDDFADYWALVRSDSENSVGNDYRFTGNSGPANSSAGSCTGPLPANH</sequence>
<evidence type="ECO:0000313" key="2">
    <source>
        <dbReference type="EMBL" id="MED6128462.1"/>
    </source>
</evidence>
<evidence type="ECO:0000313" key="3">
    <source>
        <dbReference type="Proteomes" id="UP001341840"/>
    </source>
</evidence>
<feature type="region of interest" description="Disordered" evidence="1">
    <location>
        <begin position="174"/>
        <end position="204"/>
    </location>
</feature>
<organism evidence="2 3">
    <name type="scientific">Stylosanthes scabra</name>
    <dbReference type="NCBI Taxonomy" id="79078"/>
    <lineage>
        <taxon>Eukaryota</taxon>
        <taxon>Viridiplantae</taxon>
        <taxon>Streptophyta</taxon>
        <taxon>Embryophyta</taxon>
        <taxon>Tracheophyta</taxon>
        <taxon>Spermatophyta</taxon>
        <taxon>Magnoliopsida</taxon>
        <taxon>eudicotyledons</taxon>
        <taxon>Gunneridae</taxon>
        <taxon>Pentapetalae</taxon>
        <taxon>rosids</taxon>
        <taxon>fabids</taxon>
        <taxon>Fabales</taxon>
        <taxon>Fabaceae</taxon>
        <taxon>Papilionoideae</taxon>
        <taxon>50 kb inversion clade</taxon>
        <taxon>dalbergioids sensu lato</taxon>
        <taxon>Dalbergieae</taxon>
        <taxon>Pterocarpus clade</taxon>
        <taxon>Stylosanthes</taxon>
    </lineage>
</organism>
<proteinExistence type="predicted"/>
<name>A0ABU6RWS4_9FABA</name>
<reference evidence="2 3" key="1">
    <citation type="journal article" date="2023" name="Plants (Basel)">
        <title>Bridging the Gap: Combining Genomics and Transcriptomics Approaches to Understand Stylosanthes scabra, an Orphan Legume from the Brazilian Caatinga.</title>
        <authorList>
            <person name="Ferreira-Neto J.R.C."/>
            <person name="da Silva M.D."/>
            <person name="Binneck E."/>
            <person name="de Melo N.F."/>
            <person name="da Silva R.H."/>
            <person name="de Melo A.L.T.M."/>
            <person name="Pandolfi V."/>
            <person name="Bustamante F.O."/>
            <person name="Brasileiro-Vidal A.C."/>
            <person name="Benko-Iseppon A.M."/>
        </authorList>
    </citation>
    <scope>NUCLEOTIDE SEQUENCE [LARGE SCALE GENOMIC DNA]</scope>
    <source>
        <tissue evidence="2">Leaves</tissue>
    </source>
</reference>